<gene>
    <name evidence="1" type="ORF">DSO57_1018770</name>
</gene>
<keyword evidence="2" id="KW-1185">Reference proteome</keyword>
<reference evidence="1" key="1">
    <citation type="submission" date="2022-04" db="EMBL/GenBank/DDBJ databases">
        <title>Genome of the entomopathogenic fungus Entomophthora muscae.</title>
        <authorList>
            <person name="Elya C."/>
            <person name="Lovett B.R."/>
            <person name="Lee E."/>
            <person name="Macias A.M."/>
            <person name="Hajek A.E."/>
            <person name="De Bivort B.L."/>
            <person name="Kasson M.T."/>
            <person name="De Fine Licht H.H."/>
            <person name="Stajich J.E."/>
        </authorList>
    </citation>
    <scope>NUCLEOTIDE SEQUENCE</scope>
    <source>
        <strain evidence="1">Berkeley</strain>
    </source>
</reference>
<evidence type="ECO:0000313" key="2">
    <source>
        <dbReference type="Proteomes" id="UP001165960"/>
    </source>
</evidence>
<dbReference type="EMBL" id="QTSX02002212">
    <property type="protein sequence ID" value="KAJ9077228.1"/>
    <property type="molecule type" value="Genomic_DNA"/>
</dbReference>
<organism evidence="1 2">
    <name type="scientific">Entomophthora muscae</name>
    <dbReference type="NCBI Taxonomy" id="34485"/>
    <lineage>
        <taxon>Eukaryota</taxon>
        <taxon>Fungi</taxon>
        <taxon>Fungi incertae sedis</taxon>
        <taxon>Zoopagomycota</taxon>
        <taxon>Entomophthoromycotina</taxon>
        <taxon>Entomophthoromycetes</taxon>
        <taxon>Entomophthorales</taxon>
        <taxon>Entomophthoraceae</taxon>
        <taxon>Entomophthora</taxon>
    </lineage>
</organism>
<comment type="caution">
    <text evidence="1">The sequence shown here is derived from an EMBL/GenBank/DDBJ whole genome shotgun (WGS) entry which is preliminary data.</text>
</comment>
<evidence type="ECO:0000313" key="1">
    <source>
        <dbReference type="EMBL" id="KAJ9077228.1"/>
    </source>
</evidence>
<protein>
    <submittedName>
        <fullName evidence="1">Uncharacterized protein</fullName>
    </submittedName>
</protein>
<dbReference type="Proteomes" id="UP001165960">
    <property type="component" value="Unassembled WGS sequence"/>
</dbReference>
<sequence>MSIGDAQGLLDGISMPLSKSSFISVVNAAIHHVLILPSKVYFKDKYLSFAFALQNESGSNLGNSISQFPDSAQLTFPTHACGK</sequence>
<name>A0ACC2TRB0_9FUNG</name>
<proteinExistence type="predicted"/>
<accession>A0ACC2TRB0</accession>